<dbReference type="SMART" id="SM00479">
    <property type="entry name" value="EXOIII"/>
    <property type="match status" value="1"/>
</dbReference>
<dbReference type="SUPFAM" id="SSF53098">
    <property type="entry name" value="Ribonuclease H-like"/>
    <property type="match status" value="1"/>
</dbReference>
<dbReference type="InterPro" id="IPR012337">
    <property type="entry name" value="RNaseH-like_sf"/>
</dbReference>
<dbReference type="NCBIfam" id="TIGR00573">
    <property type="entry name" value="dnaq"/>
    <property type="match status" value="1"/>
</dbReference>
<feature type="domain" description="Exonuclease" evidence="3">
    <location>
        <begin position="70"/>
        <end position="234"/>
    </location>
</feature>
<dbReference type="GO" id="GO:0003677">
    <property type="term" value="F:DNA binding"/>
    <property type="evidence" value="ECO:0007669"/>
    <property type="project" value="InterPro"/>
</dbReference>
<dbReference type="GO" id="GO:0003887">
    <property type="term" value="F:DNA-directed DNA polymerase activity"/>
    <property type="evidence" value="ECO:0007669"/>
    <property type="project" value="InterPro"/>
</dbReference>
<protein>
    <submittedName>
        <fullName evidence="4">DNA polymerase III subunit epsilon</fullName>
    </submittedName>
</protein>
<dbReference type="NCBIfam" id="NF006316">
    <property type="entry name" value="PRK08517.1"/>
    <property type="match status" value="1"/>
</dbReference>
<dbReference type="RefSeq" id="WP_111230550.1">
    <property type="nucleotide sequence ID" value="NZ_NBIU01000039.1"/>
</dbReference>
<comment type="subunit">
    <text evidence="2">DNA polymerase III contains a core (composed of alpha, epsilon and theta chains) that associates with a tau subunit. This core dimerizes to form the POLIII' complex. PolIII' associates with the gamma complex (composed of gamma, delta, delta', psi and chi chains) and with the beta chain to form the complete DNA polymerase III complex.</text>
</comment>
<dbReference type="InterPro" id="IPR013520">
    <property type="entry name" value="Ribonucl_H"/>
</dbReference>
<evidence type="ECO:0000259" key="3">
    <source>
        <dbReference type="SMART" id="SM00479"/>
    </source>
</evidence>
<dbReference type="Pfam" id="PF00929">
    <property type="entry name" value="RNase_T"/>
    <property type="match status" value="1"/>
</dbReference>
<dbReference type="PANTHER" id="PTHR30231:SF41">
    <property type="entry name" value="DNA POLYMERASE III SUBUNIT EPSILON"/>
    <property type="match status" value="1"/>
</dbReference>
<dbReference type="InterPro" id="IPR036397">
    <property type="entry name" value="RNaseH_sf"/>
</dbReference>
<evidence type="ECO:0000313" key="4">
    <source>
        <dbReference type="EMBL" id="PZT47360.1"/>
    </source>
</evidence>
<sequence>MPKRYDSLISSLVVRPNSLNEFESKLCRIGGLFADKESELELIKNSGISLYFAHDKVYFRPKLTEISEESYCIVDIETNGHNPKIHQPIEIGAILYQKGKVQKTFSSFVSCEYIPPNIVELTGIQKEMLRNAPPLHQVLEAFKLFLGDSIFVAHNVLFDYSFLSHSMHKHGFGYLYNPALCTIKLAQNTFSAQKYSLAFLNEFLGIYHSPLHRALEDCKVALEIFQYCLKRLPKNIHTSYDLLQLASLQFSQNKNNKNKSKE</sequence>
<name>A0A2W6NEH1_9HELI</name>
<dbReference type="InterPro" id="IPR006054">
    <property type="entry name" value="DnaQ"/>
</dbReference>
<organism evidence="4 5">
    <name type="scientific">Helicobacter valdiviensis</name>
    <dbReference type="NCBI Taxonomy" id="1458358"/>
    <lineage>
        <taxon>Bacteria</taxon>
        <taxon>Pseudomonadati</taxon>
        <taxon>Campylobacterota</taxon>
        <taxon>Epsilonproteobacteria</taxon>
        <taxon>Campylobacterales</taxon>
        <taxon>Helicobacteraceae</taxon>
        <taxon>Helicobacter</taxon>
    </lineage>
</organism>
<dbReference type="GO" id="GO:0045004">
    <property type="term" value="P:DNA replication proofreading"/>
    <property type="evidence" value="ECO:0007669"/>
    <property type="project" value="TreeGrafter"/>
</dbReference>
<accession>A0A2W6NEH1</accession>
<dbReference type="AlphaFoldDB" id="A0A2W6NEH1"/>
<reference evidence="4 5" key="1">
    <citation type="submission" date="2017-03" db="EMBL/GenBank/DDBJ databases">
        <title>Genomic and clinical evidence uncovers the enterohepatic species Helicobacter valdiviensis as a potential human intestinal pathogen.</title>
        <authorList>
            <person name="Fresia P."/>
            <person name="Jara R."/>
            <person name="Sierra R."/>
            <person name="Ferres I."/>
            <person name="Greif G."/>
            <person name="Iraola G."/>
            <person name="Collado L."/>
        </authorList>
    </citation>
    <scope>NUCLEOTIDE SEQUENCE [LARGE SCALE GENOMIC DNA]</scope>
    <source>
        <strain evidence="4 5">WBE14</strain>
    </source>
</reference>
<dbReference type="Proteomes" id="UP000249746">
    <property type="component" value="Unassembled WGS sequence"/>
</dbReference>
<dbReference type="OrthoDB" id="9804290at2"/>
<dbReference type="Gene3D" id="3.30.420.10">
    <property type="entry name" value="Ribonuclease H-like superfamily/Ribonuclease H"/>
    <property type="match status" value="1"/>
</dbReference>
<dbReference type="GO" id="GO:0008408">
    <property type="term" value="F:3'-5' exonuclease activity"/>
    <property type="evidence" value="ECO:0007669"/>
    <property type="project" value="TreeGrafter"/>
</dbReference>
<dbReference type="CDD" id="cd06127">
    <property type="entry name" value="DEDDh"/>
    <property type="match status" value="1"/>
</dbReference>
<evidence type="ECO:0000256" key="2">
    <source>
        <dbReference type="ARBA" id="ARBA00026073"/>
    </source>
</evidence>
<dbReference type="GO" id="GO:0005829">
    <property type="term" value="C:cytosol"/>
    <property type="evidence" value="ECO:0007669"/>
    <property type="project" value="TreeGrafter"/>
</dbReference>
<evidence type="ECO:0000256" key="1">
    <source>
        <dbReference type="ARBA" id="ARBA00025483"/>
    </source>
</evidence>
<proteinExistence type="predicted"/>
<dbReference type="PANTHER" id="PTHR30231">
    <property type="entry name" value="DNA POLYMERASE III SUBUNIT EPSILON"/>
    <property type="match status" value="1"/>
</dbReference>
<dbReference type="EMBL" id="NBIU01000039">
    <property type="protein sequence ID" value="PZT47360.1"/>
    <property type="molecule type" value="Genomic_DNA"/>
</dbReference>
<comment type="caution">
    <text evidence="4">The sequence shown here is derived from an EMBL/GenBank/DDBJ whole genome shotgun (WGS) entry which is preliminary data.</text>
</comment>
<keyword evidence="5" id="KW-1185">Reference proteome</keyword>
<dbReference type="FunFam" id="3.30.420.10:FF:000045">
    <property type="entry name" value="3'-5' exonuclease DinG"/>
    <property type="match status" value="1"/>
</dbReference>
<evidence type="ECO:0000313" key="5">
    <source>
        <dbReference type="Proteomes" id="UP000249746"/>
    </source>
</evidence>
<gene>
    <name evidence="4" type="ORF">B6S12_09450</name>
</gene>
<comment type="function">
    <text evidence="1">DNA polymerase III is a complex, multichain enzyme responsible for most of the replicative synthesis in bacteria. The epsilon subunit contain the editing function and is a proofreading 3'-5' exonuclease.</text>
</comment>